<evidence type="ECO:0000256" key="2">
    <source>
        <dbReference type="ARBA" id="ARBA00022448"/>
    </source>
</evidence>
<dbReference type="GO" id="GO:0055052">
    <property type="term" value="C:ATP-binding cassette (ABC) transporter complex, substrate-binding subunit-containing"/>
    <property type="evidence" value="ECO:0007669"/>
    <property type="project" value="TreeGrafter"/>
</dbReference>
<dbReference type="Proteomes" id="UP000236434">
    <property type="component" value="Unassembled WGS sequence"/>
</dbReference>
<dbReference type="RefSeq" id="WP_103066480.1">
    <property type="nucleotide sequence ID" value="NZ_AZRL01000004.1"/>
</dbReference>
<protein>
    <recommendedName>
        <fullName evidence="6">ABC transporter substrate-binding protein</fullName>
    </recommendedName>
</protein>
<dbReference type="Gene3D" id="3.40.190.10">
    <property type="entry name" value="Periplasmic binding protein-like II"/>
    <property type="match status" value="1"/>
</dbReference>
<dbReference type="GO" id="GO:0042956">
    <property type="term" value="P:maltodextrin transmembrane transport"/>
    <property type="evidence" value="ECO:0007669"/>
    <property type="project" value="TreeGrafter"/>
</dbReference>
<dbReference type="OrthoDB" id="9768630at2"/>
<dbReference type="AlphaFoldDB" id="A0A2K1P4N1"/>
<dbReference type="EMBL" id="AZRL01000004">
    <property type="protein sequence ID" value="PNR97750.1"/>
    <property type="molecule type" value="Genomic_DNA"/>
</dbReference>
<dbReference type="PANTHER" id="PTHR30061">
    <property type="entry name" value="MALTOSE-BINDING PERIPLASMIC PROTEIN"/>
    <property type="match status" value="1"/>
</dbReference>
<organism evidence="4 5">
    <name type="scientific">Petrotoga olearia DSM 13574</name>
    <dbReference type="NCBI Taxonomy" id="1122955"/>
    <lineage>
        <taxon>Bacteria</taxon>
        <taxon>Thermotogati</taxon>
        <taxon>Thermotogota</taxon>
        <taxon>Thermotogae</taxon>
        <taxon>Petrotogales</taxon>
        <taxon>Petrotogaceae</taxon>
        <taxon>Petrotoga</taxon>
    </lineage>
</organism>
<dbReference type="GO" id="GO:0015768">
    <property type="term" value="P:maltose transport"/>
    <property type="evidence" value="ECO:0007669"/>
    <property type="project" value="TreeGrafter"/>
</dbReference>
<dbReference type="GO" id="GO:1901982">
    <property type="term" value="F:maltose binding"/>
    <property type="evidence" value="ECO:0007669"/>
    <property type="project" value="TreeGrafter"/>
</dbReference>
<dbReference type="SUPFAM" id="SSF53850">
    <property type="entry name" value="Periplasmic binding protein-like II"/>
    <property type="match status" value="1"/>
</dbReference>
<evidence type="ECO:0000256" key="1">
    <source>
        <dbReference type="ARBA" id="ARBA00008520"/>
    </source>
</evidence>
<sequence>MKKRFIVILLFVSLIFSTLSFSKPIEITFWTLFSGGEGHIMTNLVNQFNKEQNEIFVNQQPLDWGEYYNKLLASMVGGNPPDLAIMHLSKMPDYVGRGTLVAIDKYISEGIKRDYLENIRAAATFNNQLYALPLDTHPLVMYYNKNVLQEAGLISENGEPLLPKTFEELYNFSKIIKEETGKYGMIIEDLNGLGERLWLTVYRNLGGQIEDENGNFIIEKDIAEKTYGEILKFYEKDLTTFVDYETARAIFISDQAGFTFDGVWSMAAFEDMDVLDKVGVMPVPVFSTTEKAYVWGDSHTLIVPKGSKINEEKVKAAVKFAEWLVNHSYEWAVAGHIPVIKSVRESEEFLSLPLRQDYMLAAEQAFIPQIKGWAEVQDKLVELCQGVVLGSVTPEKAAEELIRTVKEVIK</sequence>
<reference evidence="4 5" key="1">
    <citation type="submission" date="2013-12" db="EMBL/GenBank/DDBJ databases">
        <title>Comparative genomics of Petrotoga isolates.</title>
        <authorList>
            <person name="Nesbo C.L."/>
            <person name="Charchuk R."/>
            <person name="Chow K."/>
        </authorList>
    </citation>
    <scope>NUCLEOTIDE SEQUENCE [LARGE SCALE GENOMIC DNA]</scope>
    <source>
        <strain evidence="4 5">DSM 13574</strain>
    </source>
</reference>
<comment type="similarity">
    <text evidence="1">Belongs to the bacterial solute-binding protein 1 family.</text>
</comment>
<keyword evidence="2" id="KW-0813">Transport</keyword>
<evidence type="ECO:0000256" key="3">
    <source>
        <dbReference type="ARBA" id="ARBA00022729"/>
    </source>
</evidence>
<dbReference type="InterPro" id="IPR006059">
    <property type="entry name" value="SBP"/>
</dbReference>
<keyword evidence="3" id="KW-0732">Signal</keyword>
<dbReference type="CDD" id="cd14748">
    <property type="entry name" value="PBP2_UgpB"/>
    <property type="match status" value="1"/>
</dbReference>
<dbReference type="Pfam" id="PF01547">
    <property type="entry name" value="SBP_bac_1"/>
    <property type="match status" value="1"/>
</dbReference>
<comment type="caution">
    <text evidence="4">The sequence shown here is derived from an EMBL/GenBank/DDBJ whole genome shotgun (WGS) entry which is preliminary data.</text>
</comment>
<name>A0A2K1P4N1_9BACT</name>
<proteinExistence type="inferred from homology"/>
<accession>A0A2K1P4N1</accession>
<gene>
    <name evidence="4" type="ORF">X929_02595</name>
</gene>
<evidence type="ECO:0000313" key="4">
    <source>
        <dbReference type="EMBL" id="PNR97750.1"/>
    </source>
</evidence>
<evidence type="ECO:0000313" key="5">
    <source>
        <dbReference type="Proteomes" id="UP000236434"/>
    </source>
</evidence>
<evidence type="ECO:0008006" key="6">
    <source>
        <dbReference type="Google" id="ProtNLM"/>
    </source>
</evidence>
<dbReference type="PANTHER" id="PTHR30061:SF50">
    <property type="entry name" value="MALTOSE_MALTODEXTRIN-BINDING PERIPLASMIC PROTEIN"/>
    <property type="match status" value="1"/>
</dbReference>